<feature type="transmembrane region" description="Helical" evidence="3">
    <location>
        <begin position="131"/>
        <end position="149"/>
    </location>
</feature>
<dbReference type="InterPro" id="IPR043130">
    <property type="entry name" value="CDP-OH_PTrfase_TM_dom"/>
</dbReference>
<feature type="transmembrane region" description="Helical" evidence="3">
    <location>
        <begin position="267"/>
        <end position="286"/>
    </location>
</feature>
<feature type="transmembrane region" description="Helical" evidence="3">
    <location>
        <begin position="12"/>
        <end position="32"/>
    </location>
</feature>
<feature type="transmembrane region" description="Helical" evidence="3">
    <location>
        <begin position="38"/>
        <end position="56"/>
    </location>
</feature>
<dbReference type="Pfam" id="PF01066">
    <property type="entry name" value="CDP-OH_P_transf"/>
    <property type="match status" value="1"/>
</dbReference>
<feature type="transmembrane region" description="Helical" evidence="3">
    <location>
        <begin position="161"/>
        <end position="182"/>
    </location>
</feature>
<keyword evidence="5" id="KW-1185">Reference proteome</keyword>
<name>A0ABT8KVH6_9BACT</name>
<keyword evidence="3" id="KW-0812">Transmembrane</keyword>
<proteinExistence type="predicted"/>
<dbReference type="Proteomes" id="UP001172082">
    <property type="component" value="Unassembled WGS sequence"/>
</dbReference>
<gene>
    <name evidence="4" type="ORF">QQ008_25520</name>
</gene>
<evidence type="ECO:0000313" key="4">
    <source>
        <dbReference type="EMBL" id="MDN5204775.1"/>
    </source>
</evidence>
<dbReference type="PANTHER" id="PTHR10414">
    <property type="entry name" value="ETHANOLAMINEPHOSPHOTRANSFERASE"/>
    <property type="match status" value="1"/>
</dbReference>
<dbReference type="InterPro" id="IPR000462">
    <property type="entry name" value="CDP-OH_P_trans"/>
</dbReference>
<evidence type="ECO:0000313" key="5">
    <source>
        <dbReference type="Proteomes" id="UP001172082"/>
    </source>
</evidence>
<keyword evidence="3" id="KW-1133">Transmembrane helix</keyword>
<feature type="transmembrane region" description="Helical" evidence="3">
    <location>
        <begin position="194"/>
        <end position="212"/>
    </location>
</feature>
<reference evidence="4" key="1">
    <citation type="submission" date="2023-06" db="EMBL/GenBank/DDBJ databases">
        <title>Genomic of Parafulvivirga corallium.</title>
        <authorList>
            <person name="Wang G."/>
        </authorList>
    </citation>
    <scope>NUCLEOTIDE SEQUENCE</scope>
    <source>
        <strain evidence="4">BMA10</strain>
    </source>
</reference>
<dbReference type="InterPro" id="IPR014472">
    <property type="entry name" value="CHOPT"/>
</dbReference>
<evidence type="ECO:0000256" key="2">
    <source>
        <dbReference type="ARBA" id="ARBA00023136"/>
    </source>
</evidence>
<comment type="subcellular location">
    <subcellularLocation>
        <location evidence="1">Membrane</location>
    </subcellularLocation>
</comment>
<organism evidence="4 5">
    <name type="scientific">Splendidivirga corallicola</name>
    <dbReference type="NCBI Taxonomy" id="3051826"/>
    <lineage>
        <taxon>Bacteria</taxon>
        <taxon>Pseudomonadati</taxon>
        <taxon>Bacteroidota</taxon>
        <taxon>Cytophagia</taxon>
        <taxon>Cytophagales</taxon>
        <taxon>Splendidivirgaceae</taxon>
        <taxon>Splendidivirga</taxon>
    </lineage>
</organism>
<dbReference type="Gene3D" id="1.20.120.1760">
    <property type="match status" value="1"/>
</dbReference>
<sequence length="307" mass="35089">MIKLVPLGIPANIITIISNSFMYLALALAYLYGPSFKWNFVIIPILILLYLIGDHLDGMQAKRTQTGSALGEFCDHFLDTFNNGILLMIIFLLFGITEPTLIALLITISYLAHASIFYEQYKSGWLIFERFGSLEAVFVSLILILSGYFSPLYNFYVSEALSGFSFMEVFMLISAVGAISTYIKTLGRVKRITYAFWLFCLLIVAITFYGSRLLDTDFIFIILTLYSGVYIGNLMRGHLADGIERSPDLFTPMILSVYFFIDKFNQSITQYIIVLYLSIKIILIVYKTFKPLKKYWVWKNPSLVTKD</sequence>
<evidence type="ECO:0000256" key="3">
    <source>
        <dbReference type="SAM" id="Phobius"/>
    </source>
</evidence>
<accession>A0ABT8KVH6</accession>
<dbReference type="RefSeq" id="WP_346754799.1">
    <property type="nucleotide sequence ID" value="NZ_JAUJEA010000013.1"/>
</dbReference>
<dbReference type="EMBL" id="JAUJEA010000013">
    <property type="protein sequence ID" value="MDN5204775.1"/>
    <property type="molecule type" value="Genomic_DNA"/>
</dbReference>
<evidence type="ECO:0000256" key="1">
    <source>
        <dbReference type="ARBA" id="ARBA00004370"/>
    </source>
</evidence>
<protein>
    <submittedName>
        <fullName evidence="4">CDP-alcohol phosphatidyltransferase family protein</fullName>
    </submittedName>
</protein>
<dbReference type="PANTHER" id="PTHR10414:SF77">
    <property type="entry name" value="CDP-ALCOHOL PHOSPHATIDYLTRANSFERASE FAMILY PROTEIN"/>
    <property type="match status" value="1"/>
</dbReference>
<feature type="transmembrane region" description="Helical" evidence="3">
    <location>
        <begin position="218"/>
        <end position="235"/>
    </location>
</feature>
<keyword evidence="2 3" id="KW-0472">Membrane</keyword>
<comment type="caution">
    <text evidence="4">The sequence shown here is derived from an EMBL/GenBank/DDBJ whole genome shotgun (WGS) entry which is preliminary data.</text>
</comment>